<keyword evidence="1" id="KW-0812">Transmembrane</keyword>
<name>A0A8J3FZ54_9BURK</name>
<keyword evidence="1" id="KW-0472">Membrane</keyword>
<dbReference type="EMBL" id="BMZG01000004">
    <property type="protein sequence ID" value="GHA71070.1"/>
    <property type="molecule type" value="Genomic_DNA"/>
</dbReference>
<proteinExistence type="predicted"/>
<evidence type="ECO:0000313" key="3">
    <source>
        <dbReference type="Proteomes" id="UP000614287"/>
    </source>
</evidence>
<dbReference type="Proteomes" id="UP000614287">
    <property type="component" value="Unassembled WGS sequence"/>
</dbReference>
<reference evidence="2" key="1">
    <citation type="journal article" date="2014" name="Int. J. Syst. Evol. Microbiol.">
        <title>Complete genome sequence of Corynebacterium casei LMG S-19264T (=DSM 44701T), isolated from a smear-ripened cheese.</title>
        <authorList>
            <consortium name="US DOE Joint Genome Institute (JGI-PGF)"/>
            <person name="Walter F."/>
            <person name="Albersmeier A."/>
            <person name="Kalinowski J."/>
            <person name="Ruckert C."/>
        </authorList>
    </citation>
    <scope>NUCLEOTIDE SEQUENCE</scope>
    <source>
        <strain evidence="2">KCTC 32501</strain>
    </source>
</reference>
<gene>
    <name evidence="2" type="ORF">GCM10009007_09920</name>
</gene>
<feature type="transmembrane region" description="Helical" evidence="1">
    <location>
        <begin position="28"/>
        <end position="50"/>
    </location>
</feature>
<reference evidence="2" key="2">
    <citation type="submission" date="2020-09" db="EMBL/GenBank/DDBJ databases">
        <authorList>
            <person name="Sun Q."/>
            <person name="Kim S."/>
        </authorList>
    </citation>
    <scope>NUCLEOTIDE SEQUENCE</scope>
    <source>
        <strain evidence="2">KCTC 32501</strain>
    </source>
</reference>
<comment type="caution">
    <text evidence="2">The sequence shown here is derived from an EMBL/GenBank/DDBJ whole genome shotgun (WGS) entry which is preliminary data.</text>
</comment>
<dbReference type="RefSeq" id="WP_189492484.1">
    <property type="nucleotide sequence ID" value="NZ_BMZG01000004.1"/>
</dbReference>
<keyword evidence="1" id="KW-1133">Transmembrane helix</keyword>
<evidence type="ECO:0000313" key="2">
    <source>
        <dbReference type="EMBL" id="GHA71070.1"/>
    </source>
</evidence>
<keyword evidence="3" id="KW-1185">Reference proteome</keyword>
<organism evidence="2 3">
    <name type="scientific">Formosimonas limnophila</name>
    <dbReference type="NCBI Taxonomy" id="1384487"/>
    <lineage>
        <taxon>Bacteria</taxon>
        <taxon>Pseudomonadati</taxon>
        <taxon>Pseudomonadota</taxon>
        <taxon>Betaproteobacteria</taxon>
        <taxon>Burkholderiales</taxon>
        <taxon>Burkholderiaceae</taxon>
        <taxon>Formosimonas</taxon>
    </lineage>
</organism>
<accession>A0A8J3FZ54</accession>
<sequence length="202" mass="22825">MNQSNDWHTWAQLDLAEIMNWPSTPRRLLLLLASLTVIALVAVLSLMPLWQAVQAKQSQTNTLQQQYRQSAQLKAQQSLEIHDMRVQDQRPISVQDIPQWYTDLVTSATDQQLHPVSLTPVPFKEVTTPNQNIHLADQLAADSGVGQLTIELEGNYANVLTWTHELAKRPEIISLERLTINGLDANKVRAKMQLFFIKGAAK</sequence>
<evidence type="ECO:0000256" key="1">
    <source>
        <dbReference type="SAM" id="Phobius"/>
    </source>
</evidence>
<protein>
    <submittedName>
        <fullName evidence="2">Uncharacterized protein</fullName>
    </submittedName>
</protein>
<dbReference type="AlphaFoldDB" id="A0A8J3FZ54"/>